<dbReference type="EMBL" id="GU574704">
    <property type="protein sequence ID" value="ADH43021.1"/>
    <property type="molecule type" value="Genomic_DNA"/>
</dbReference>
<proteinExistence type="predicted"/>
<accession>E7CA37</accession>
<evidence type="ECO:0000313" key="1">
    <source>
        <dbReference type="EMBL" id="ADH43021.1"/>
    </source>
</evidence>
<organism evidence="1">
    <name type="scientific">uncultured SAR11 cluster alpha proteobacterium H17925_45G17</name>
    <dbReference type="NCBI Taxonomy" id="715038"/>
    <lineage>
        <taxon>Bacteria</taxon>
        <taxon>Pseudomonadati</taxon>
        <taxon>Pseudomonadota</taxon>
        <taxon>Alphaproteobacteria</taxon>
        <taxon>Candidatus Pelagibacterales</taxon>
        <taxon>environmental samples</taxon>
    </lineage>
</organism>
<sequence>MLEHVNLNIGDEQLAKTFYLGCLGAGEDPRPLAMMQQRAIANAKALVWANLGLQQVACHALCRHTHWTVTVTVVSSSKLLRAVTHATVSPIP</sequence>
<name>E7CA37_9PROT</name>
<reference evidence="1" key="1">
    <citation type="submission" date="2010-01" db="EMBL/GenBank/DDBJ databases">
        <title>Genome fragments of uncultured bacteria from the North Pacific Subtropical Gyre.</title>
        <authorList>
            <person name="Pham V.D."/>
            <person name="DeLong E.F."/>
        </authorList>
    </citation>
    <scope>NUCLEOTIDE SEQUENCE</scope>
</reference>
<dbReference type="AlphaFoldDB" id="E7CA37"/>
<protein>
    <submittedName>
        <fullName evidence="1">Uncharacterized protein</fullName>
    </submittedName>
</protein>